<evidence type="ECO:0000256" key="8">
    <source>
        <dbReference type="ARBA" id="ARBA00023154"/>
    </source>
</evidence>
<dbReference type="InterPro" id="IPR005263">
    <property type="entry name" value="DapA"/>
</dbReference>
<comment type="similarity">
    <text evidence="3 12 13">Belongs to the DapA family.</text>
</comment>
<dbReference type="SMART" id="SM01130">
    <property type="entry name" value="DHDPS"/>
    <property type="match status" value="1"/>
</dbReference>
<organism evidence="14 15">
    <name type="scientific">Streptomyces durbertensis</name>
    <dbReference type="NCBI Taxonomy" id="2448886"/>
    <lineage>
        <taxon>Bacteria</taxon>
        <taxon>Bacillati</taxon>
        <taxon>Actinomycetota</taxon>
        <taxon>Actinomycetes</taxon>
        <taxon>Kitasatosporales</taxon>
        <taxon>Streptomycetaceae</taxon>
        <taxon>Streptomyces</taxon>
    </lineage>
</organism>
<dbReference type="InterPro" id="IPR020625">
    <property type="entry name" value="Schiff_base-form_aldolases_AS"/>
</dbReference>
<dbReference type="InterPro" id="IPR002220">
    <property type="entry name" value="DapA-like"/>
</dbReference>
<evidence type="ECO:0000256" key="3">
    <source>
        <dbReference type="ARBA" id="ARBA00007592"/>
    </source>
</evidence>
<feature type="site" description="Part of a proton relay during catalysis" evidence="12">
    <location>
        <position position="53"/>
    </location>
</feature>
<name>A0ABR6EMF3_9ACTN</name>
<keyword evidence="8 12" id="KW-0457">Lysine biosynthesis</keyword>
<protein>
    <recommendedName>
        <fullName evidence="4 12">4-hydroxy-tetrahydrodipicolinate synthase</fullName>
        <shortName evidence="12">HTPA synthase</shortName>
        <ecNumber evidence="4 12">4.3.3.7</ecNumber>
    </recommendedName>
</protein>
<evidence type="ECO:0000256" key="12">
    <source>
        <dbReference type="HAMAP-Rule" id="MF_00418"/>
    </source>
</evidence>
<keyword evidence="15" id="KW-1185">Reference proteome</keyword>
<keyword evidence="5 12" id="KW-0963">Cytoplasm</keyword>
<comment type="pathway">
    <text evidence="2 12">Amino-acid biosynthesis; L-lysine biosynthesis via DAP pathway; (S)-tetrahydrodipicolinate from L-aspartate: step 3/4.</text>
</comment>
<dbReference type="PROSITE" id="PS00666">
    <property type="entry name" value="DHDPS_2"/>
    <property type="match status" value="1"/>
</dbReference>
<evidence type="ECO:0000256" key="7">
    <source>
        <dbReference type="ARBA" id="ARBA00022915"/>
    </source>
</evidence>
<comment type="caution">
    <text evidence="12">Was originally thought to be a dihydrodipicolinate synthase (DHDPS), catalyzing the condensation of (S)-aspartate-beta-semialdehyde [(S)-ASA] and pyruvate to dihydrodipicolinate (DHDP). However, it was shown in E.coli that the product of the enzymatic reaction is not dihydrodipicolinate but in fact (4S)-4-hydroxy-2,3,4,5-tetrahydro-(2S)-dipicolinic acid (HTPA), and that the consecutive dehydration reaction leading to DHDP is not spontaneous but catalyzed by DapB.</text>
</comment>
<comment type="subunit">
    <text evidence="12">Homotetramer; dimer of dimers.</text>
</comment>
<dbReference type="RefSeq" id="WP_182857568.1">
    <property type="nucleotide sequence ID" value="NZ_WMLF01000453.1"/>
</dbReference>
<evidence type="ECO:0000256" key="6">
    <source>
        <dbReference type="ARBA" id="ARBA00022605"/>
    </source>
</evidence>
<dbReference type="PANTHER" id="PTHR12128:SF66">
    <property type="entry name" value="4-HYDROXY-2-OXOGLUTARATE ALDOLASE, MITOCHONDRIAL"/>
    <property type="match status" value="1"/>
</dbReference>
<dbReference type="PRINTS" id="PR00146">
    <property type="entry name" value="DHPICSNTHASE"/>
</dbReference>
<dbReference type="NCBIfam" id="TIGR00674">
    <property type="entry name" value="dapA"/>
    <property type="match status" value="1"/>
</dbReference>
<gene>
    <name evidence="12 14" type="primary">dapA</name>
    <name evidence="14" type="ORF">GL263_22465</name>
</gene>
<keyword evidence="7 12" id="KW-0220">Diaminopimelate biosynthesis</keyword>
<evidence type="ECO:0000256" key="2">
    <source>
        <dbReference type="ARBA" id="ARBA00005120"/>
    </source>
</evidence>
<evidence type="ECO:0000256" key="5">
    <source>
        <dbReference type="ARBA" id="ARBA00022490"/>
    </source>
</evidence>
<evidence type="ECO:0000256" key="10">
    <source>
        <dbReference type="ARBA" id="ARBA00023270"/>
    </source>
</evidence>
<evidence type="ECO:0000256" key="1">
    <source>
        <dbReference type="ARBA" id="ARBA00003294"/>
    </source>
</evidence>
<dbReference type="CDD" id="cd00950">
    <property type="entry name" value="DHDPS"/>
    <property type="match status" value="1"/>
</dbReference>
<dbReference type="PROSITE" id="PS00665">
    <property type="entry name" value="DHDPS_1"/>
    <property type="match status" value="1"/>
</dbReference>
<dbReference type="SUPFAM" id="SSF51569">
    <property type="entry name" value="Aldolase"/>
    <property type="match status" value="1"/>
</dbReference>
<proteinExistence type="inferred from homology"/>
<keyword evidence="10 12" id="KW-0704">Schiff base</keyword>
<dbReference type="EMBL" id="WMLF01000453">
    <property type="protein sequence ID" value="MBB1246298.1"/>
    <property type="molecule type" value="Genomic_DNA"/>
</dbReference>
<dbReference type="InterPro" id="IPR013785">
    <property type="entry name" value="Aldolase_TIM"/>
</dbReference>
<dbReference type="Gene3D" id="3.20.20.70">
    <property type="entry name" value="Aldolase class I"/>
    <property type="match status" value="1"/>
</dbReference>
<keyword evidence="9 12" id="KW-0456">Lyase</keyword>
<feature type="binding site" evidence="12">
    <location>
        <position position="54"/>
    </location>
    <ligand>
        <name>pyruvate</name>
        <dbReference type="ChEBI" id="CHEBI:15361"/>
    </ligand>
</feature>
<feature type="active site" description="Proton donor/acceptor" evidence="12">
    <location>
        <position position="142"/>
    </location>
</feature>
<dbReference type="Pfam" id="PF00701">
    <property type="entry name" value="DHDPS"/>
    <property type="match status" value="1"/>
</dbReference>
<dbReference type="InterPro" id="IPR020624">
    <property type="entry name" value="Schiff_base-form_aldolases_CS"/>
</dbReference>
<feature type="active site" description="Schiff-base intermediate with substrate" evidence="12">
    <location>
        <position position="170"/>
    </location>
</feature>
<feature type="binding site" evidence="12">
    <location>
        <position position="210"/>
    </location>
    <ligand>
        <name>pyruvate</name>
        <dbReference type="ChEBI" id="CHEBI:15361"/>
    </ligand>
</feature>
<dbReference type="HAMAP" id="MF_00418">
    <property type="entry name" value="DapA"/>
    <property type="match status" value="1"/>
</dbReference>
<dbReference type="GO" id="GO:0008840">
    <property type="term" value="F:4-hydroxy-tetrahydrodipicolinate synthase activity"/>
    <property type="evidence" value="ECO:0007669"/>
    <property type="project" value="UniProtKB-EC"/>
</dbReference>
<evidence type="ECO:0000256" key="4">
    <source>
        <dbReference type="ARBA" id="ARBA00012086"/>
    </source>
</evidence>
<evidence type="ECO:0000256" key="11">
    <source>
        <dbReference type="ARBA" id="ARBA00047836"/>
    </source>
</evidence>
<reference evidence="15" key="1">
    <citation type="journal article" date="2020" name="Syst. Appl. Microbiol.">
        <title>Streptomyces alkaliterrae sp. nov., isolated from an alkaline soil, and emended descriptions of Streptomyces alkaliphilus, Streptomyces calidiresistens and Streptomyces durbertensis.</title>
        <authorList>
            <person name="Swiecimska M."/>
            <person name="Golinska P."/>
            <person name="Nouioui I."/>
            <person name="Wypij M."/>
            <person name="Rai M."/>
            <person name="Sangal V."/>
            <person name="Goodfellow M."/>
        </authorList>
    </citation>
    <scope>NUCLEOTIDE SEQUENCE [LARGE SCALE GENOMIC DNA]</scope>
    <source>
        <strain evidence="15">DSM 104538</strain>
    </source>
</reference>
<evidence type="ECO:0000313" key="14">
    <source>
        <dbReference type="EMBL" id="MBB1246298.1"/>
    </source>
</evidence>
<evidence type="ECO:0000256" key="9">
    <source>
        <dbReference type="ARBA" id="ARBA00023239"/>
    </source>
</evidence>
<comment type="catalytic activity">
    <reaction evidence="11 12">
        <text>L-aspartate 4-semialdehyde + pyruvate = (2S,4S)-4-hydroxy-2,3,4,5-tetrahydrodipicolinate + H2O + H(+)</text>
        <dbReference type="Rhea" id="RHEA:34171"/>
        <dbReference type="ChEBI" id="CHEBI:15361"/>
        <dbReference type="ChEBI" id="CHEBI:15377"/>
        <dbReference type="ChEBI" id="CHEBI:15378"/>
        <dbReference type="ChEBI" id="CHEBI:67139"/>
        <dbReference type="ChEBI" id="CHEBI:537519"/>
        <dbReference type="EC" id="4.3.3.7"/>
    </reaction>
</comment>
<sequence length="307" mass="32011">MAPTSTPQTPFGRVLTAMVTPFAADGELDLDGAQRLAAHLVDAGNDGLVVNGTTGESPTTTDAEKARLVRAVVEAVGDRAFVVAGAGTNDTRHSLELARAAAQAGAHGLLAVTPYYNKPPQEGLYRHFTAIADATDLPVMLYDIPGRSGVPINTETIVRLAEHPRIVANKDAKGDLGRASWAIAASGLAWYSGDDMLNLPLLSVGAVGFVSVVGHLVAPELRAMLEAHLSGDVTKATEIHQKLLPVFTGMFRTQGVITTKAALMSQGLPAGPLRLPLVELTEEEAAQLHRDLTAGGVQLTPAAVPTA</sequence>
<dbReference type="PANTHER" id="PTHR12128">
    <property type="entry name" value="DIHYDRODIPICOLINATE SYNTHASE"/>
    <property type="match status" value="1"/>
</dbReference>
<accession>A0ABR6EMF3</accession>
<dbReference type="Proteomes" id="UP000766698">
    <property type="component" value="Unassembled WGS sequence"/>
</dbReference>
<comment type="subcellular location">
    <subcellularLocation>
        <location evidence="12">Cytoplasm</location>
    </subcellularLocation>
</comment>
<evidence type="ECO:0000313" key="15">
    <source>
        <dbReference type="Proteomes" id="UP000766698"/>
    </source>
</evidence>
<dbReference type="PIRSF" id="PIRSF001365">
    <property type="entry name" value="DHDPS"/>
    <property type="match status" value="1"/>
</dbReference>
<dbReference type="EC" id="4.3.3.7" evidence="4 12"/>
<evidence type="ECO:0000256" key="13">
    <source>
        <dbReference type="PIRNR" id="PIRNR001365"/>
    </source>
</evidence>
<keyword evidence="6 12" id="KW-0028">Amino-acid biosynthesis</keyword>
<comment type="caution">
    <text evidence="14">The sequence shown here is derived from an EMBL/GenBank/DDBJ whole genome shotgun (WGS) entry which is preliminary data.</text>
</comment>
<feature type="site" description="Part of a proton relay during catalysis" evidence="12">
    <location>
        <position position="116"/>
    </location>
</feature>
<comment type="function">
    <text evidence="1 12">Catalyzes the condensation of (S)-aspartate-beta-semialdehyde [(S)-ASA] and pyruvate to 4-hydroxy-tetrahydrodipicolinate (HTPA).</text>
</comment>